<gene>
    <name evidence="3" type="ORF">O3P69_002637</name>
</gene>
<evidence type="ECO:0000313" key="4">
    <source>
        <dbReference type="Proteomes" id="UP001487740"/>
    </source>
</evidence>
<dbReference type="AlphaFoldDB" id="A0AAW0UP18"/>
<reference evidence="3 4" key="1">
    <citation type="submission" date="2023-03" db="EMBL/GenBank/DDBJ databases">
        <title>High-quality genome of Scylla paramamosain provides insights in environmental adaptation.</title>
        <authorList>
            <person name="Zhang L."/>
        </authorList>
    </citation>
    <scope>NUCLEOTIDE SEQUENCE [LARGE SCALE GENOMIC DNA]</scope>
    <source>
        <strain evidence="3">LZ_2023a</strain>
        <tissue evidence="3">Muscle</tissue>
    </source>
</reference>
<evidence type="ECO:0000256" key="1">
    <source>
        <dbReference type="SAM" id="Phobius"/>
    </source>
</evidence>
<dbReference type="EMBL" id="JARAKH010000009">
    <property type="protein sequence ID" value="KAK8400988.1"/>
    <property type="molecule type" value="Genomic_DNA"/>
</dbReference>
<keyword evidence="1" id="KW-0812">Transmembrane</keyword>
<feature type="chain" id="PRO_5044717152" description="SEFIR domain-containing protein" evidence="2">
    <location>
        <begin position="22"/>
        <end position="454"/>
    </location>
</feature>
<evidence type="ECO:0000256" key="2">
    <source>
        <dbReference type="SAM" id="SignalP"/>
    </source>
</evidence>
<sequence length="454" mass="51006">MCTAVKMKPISILLLMLKVQAAFLATQGPDIHAEFLGNGNPTLKITANSSCENITTDKIQVDFYRCSISGSPLHPASVSGVCTKEGAMICLSDDLKDEQCFTLMTTVNKNWTSSLEINLKNISFFDRNRIIPTDWEHQGNTSTLKIKHIPGVSSYELKLEPPKDTNCSTIVLKSEVGRLDFYSTFTADWSQNFVPGCKYTTKLYVKNDCNKNVHIHRDLEELSWNPKRKKLTEDTVTTKAWTILAMSAVFFVVLVIALILTFTPSKRRQQQSLSPEGTANQMEKGSLPTSSLPTVLLVYSPCLHQHMAALSIQLQNLTGLKIEDLYAVGDQDKINDPTVWFTRRLMDINTRFVLAVSTPSSSFTQNNCSENRKQGGVYHFLFDHFLQHLQSSNLAYDYTRLHHVRVEKQTDNDLSNVTSGRLYLLPAHLNQLAINLTLPVPMSSTDKSSPSYEE</sequence>
<keyword evidence="2" id="KW-0732">Signal</keyword>
<keyword evidence="1" id="KW-0472">Membrane</keyword>
<keyword evidence="4" id="KW-1185">Reference proteome</keyword>
<organism evidence="3 4">
    <name type="scientific">Scylla paramamosain</name>
    <name type="common">Mud crab</name>
    <dbReference type="NCBI Taxonomy" id="85552"/>
    <lineage>
        <taxon>Eukaryota</taxon>
        <taxon>Metazoa</taxon>
        <taxon>Ecdysozoa</taxon>
        <taxon>Arthropoda</taxon>
        <taxon>Crustacea</taxon>
        <taxon>Multicrustacea</taxon>
        <taxon>Malacostraca</taxon>
        <taxon>Eumalacostraca</taxon>
        <taxon>Eucarida</taxon>
        <taxon>Decapoda</taxon>
        <taxon>Pleocyemata</taxon>
        <taxon>Brachyura</taxon>
        <taxon>Eubrachyura</taxon>
        <taxon>Portunoidea</taxon>
        <taxon>Portunidae</taxon>
        <taxon>Portuninae</taxon>
        <taxon>Scylla</taxon>
    </lineage>
</organism>
<protein>
    <recommendedName>
        <fullName evidence="5">SEFIR domain-containing protein</fullName>
    </recommendedName>
</protein>
<evidence type="ECO:0000313" key="3">
    <source>
        <dbReference type="EMBL" id="KAK8400988.1"/>
    </source>
</evidence>
<dbReference type="Gene3D" id="3.40.50.11530">
    <property type="match status" value="1"/>
</dbReference>
<feature type="signal peptide" evidence="2">
    <location>
        <begin position="1"/>
        <end position="21"/>
    </location>
</feature>
<feature type="transmembrane region" description="Helical" evidence="1">
    <location>
        <begin position="240"/>
        <end position="262"/>
    </location>
</feature>
<dbReference type="Proteomes" id="UP001487740">
    <property type="component" value="Unassembled WGS sequence"/>
</dbReference>
<keyword evidence="1" id="KW-1133">Transmembrane helix</keyword>
<comment type="caution">
    <text evidence="3">The sequence shown here is derived from an EMBL/GenBank/DDBJ whole genome shotgun (WGS) entry which is preliminary data.</text>
</comment>
<evidence type="ECO:0008006" key="5">
    <source>
        <dbReference type="Google" id="ProtNLM"/>
    </source>
</evidence>
<proteinExistence type="predicted"/>
<name>A0AAW0UP18_SCYPA</name>
<dbReference type="EMBL" id="JARAKH010000009">
    <property type="protein sequence ID" value="KAK8400984.1"/>
    <property type="molecule type" value="Genomic_DNA"/>
</dbReference>
<accession>A0AAW0UP18</accession>